<evidence type="ECO:0000313" key="7">
    <source>
        <dbReference type="EMBL" id="NHC12833.1"/>
    </source>
</evidence>
<dbReference type="PANTHER" id="PTHR34857:SF2">
    <property type="entry name" value="SLL0384 PROTEIN"/>
    <property type="match status" value="1"/>
</dbReference>
<name>A0ABX0GQT1_9ACTN</name>
<protein>
    <submittedName>
        <fullName evidence="7">Cobalt ECF transporter T component CbiQ</fullName>
    </submittedName>
</protein>
<feature type="transmembrane region" description="Helical" evidence="6">
    <location>
        <begin position="231"/>
        <end position="253"/>
    </location>
</feature>
<feature type="transmembrane region" description="Helical" evidence="6">
    <location>
        <begin position="73"/>
        <end position="90"/>
    </location>
</feature>
<comment type="subcellular location">
    <subcellularLocation>
        <location evidence="1">Cell membrane</location>
        <topology evidence="1">Multi-pass membrane protein</topology>
    </subcellularLocation>
</comment>
<dbReference type="Proteomes" id="UP000800981">
    <property type="component" value="Unassembled WGS sequence"/>
</dbReference>
<keyword evidence="3 6" id="KW-0812">Transmembrane</keyword>
<reference evidence="7 8" key="1">
    <citation type="submission" date="2020-03" db="EMBL/GenBank/DDBJ databases">
        <title>Two novel Motilibacter sp.</title>
        <authorList>
            <person name="Liu S."/>
        </authorList>
    </citation>
    <scope>NUCLEOTIDE SEQUENCE [LARGE SCALE GENOMIC DNA]</scope>
    <source>
        <strain evidence="7 8">E257</strain>
    </source>
</reference>
<feature type="transmembrane region" description="Helical" evidence="6">
    <location>
        <begin position="110"/>
        <end position="129"/>
    </location>
</feature>
<keyword evidence="5 6" id="KW-0472">Membrane</keyword>
<keyword evidence="2" id="KW-1003">Cell membrane</keyword>
<evidence type="ECO:0000256" key="2">
    <source>
        <dbReference type="ARBA" id="ARBA00022475"/>
    </source>
</evidence>
<dbReference type="CDD" id="cd16914">
    <property type="entry name" value="EcfT"/>
    <property type="match status" value="1"/>
</dbReference>
<proteinExistence type="predicted"/>
<dbReference type="EMBL" id="JAANNP010000001">
    <property type="protein sequence ID" value="NHC12833.1"/>
    <property type="molecule type" value="Genomic_DNA"/>
</dbReference>
<feature type="transmembrane region" description="Helical" evidence="6">
    <location>
        <begin position="45"/>
        <end position="66"/>
    </location>
</feature>
<comment type="caution">
    <text evidence="7">The sequence shown here is derived from an EMBL/GenBank/DDBJ whole genome shotgun (WGS) entry which is preliminary data.</text>
</comment>
<dbReference type="InterPro" id="IPR012809">
    <property type="entry name" value="ECF_CbiQ"/>
</dbReference>
<accession>A0ABX0GQT1</accession>
<evidence type="ECO:0000256" key="6">
    <source>
        <dbReference type="SAM" id="Phobius"/>
    </source>
</evidence>
<dbReference type="NCBIfam" id="TIGR02454">
    <property type="entry name" value="ECF_T_CbiQ"/>
    <property type="match status" value="1"/>
</dbReference>
<evidence type="ECO:0000313" key="8">
    <source>
        <dbReference type="Proteomes" id="UP000800981"/>
    </source>
</evidence>
<organism evidence="7 8">
    <name type="scientific">Motilibacter deserti</name>
    <dbReference type="NCBI Taxonomy" id="2714956"/>
    <lineage>
        <taxon>Bacteria</taxon>
        <taxon>Bacillati</taxon>
        <taxon>Actinomycetota</taxon>
        <taxon>Actinomycetes</taxon>
        <taxon>Motilibacterales</taxon>
        <taxon>Motilibacteraceae</taxon>
        <taxon>Motilibacter</taxon>
    </lineage>
</organism>
<evidence type="ECO:0000256" key="4">
    <source>
        <dbReference type="ARBA" id="ARBA00022989"/>
    </source>
</evidence>
<evidence type="ECO:0000256" key="3">
    <source>
        <dbReference type="ARBA" id="ARBA00022692"/>
    </source>
</evidence>
<dbReference type="PANTHER" id="PTHR34857">
    <property type="entry name" value="SLL0384 PROTEIN"/>
    <property type="match status" value="1"/>
</dbReference>
<gene>
    <name evidence="7" type="primary">cbiQ</name>
    <name evidence="7" type="ORF">G9H71_03445</name>
</gene>
<dbReference type="InterPro" id="IPR003339">
    <property type="entry name" value="ABC/ECF_trnsptr_transmembrane"/>
</dbReference>
<evidence type="ECO:0000256" key="5">
    <source>
        <dbReference type="ARBA" id="ARBA00023136"/>
    </source>
</evidence>
<dbReference type="Pfam" id="PF02361">
    <property type="entry name" value="CbiQ"/>
    <property type="match status" value="1"/>
</dbReference>
<evidence type="ECO:0000256" key="1">
    <source>
        <dbReference type="ARBA" id="ARBA00004651"/>
    </source>
</evidence>
<keyword evidence="8" id="KW-1185">Reference proteome</keyword>
<sequence>MSAGHGSAGLYRAGHSALHRLPAQCKIAAHLAFVLVVVCTPRETFWPYAAYALLLAAVAAVARVPAGFVARRLVIEVPFVLFALALPFLAHGPRVDVLGVGLSESGLWSAWGILAKATLGVIASVLLAATTSQRDLLLGLERLGMPRTIVQIASFMLRYADVIAGESERMRIARESRGFTPRHLGHLPVVAKSAGALFIRSYERGERVHLAMLSRGYDGAMPRLDSSATPASAWATAALLPLLASVALALAWAGR</sequence>
<keyword evidence="4 6" id="KW-1133">Transmembrane helix</keyword>
<dbReference type="RefSeq" id="WP_166277848.1">
    <property type="nucleotide sequence ID" value="NZ_JAANNP010000001.1"/>
</dbReference>
<dbReference type="InterPro" id="IPR051611">
    <property type="entry name" value="ECF_transporter_component"/>
</dbReference>